<evidence type="ECO:0000256" key="1">
    <source>
        <dbReference type="SAM" id="MobiDB-lite"/>
    </source>
</evidence>
<protein>
    <submittedName>
        <fullName evidence="2">Uncharacterized protein</fullName>
    </submittedName>
</protein>
<proteinExistence type="predicted"/>
<feature type="region of interest" description="Disordered" evidence="1">
    <location>
        <begin position="89"/>
        <end position="113"/>
    </location>
</feature>
<reference evidence="2" key="1">
    <citation type="submission" date="2022-10" db="EMBL/GenBank/DDBJ databases">
        <title>Tapping the CABI collections for fungal endophytes: first genome assemblies for Collariella, Neodidymelliopsis, Ascochyta clinopodiicola, Didymella pomorum, Didymosphaeria variabile, Neocosmospora piperis and Neocucurbitaria cava.</title>
        <authorList>
            <person name="Hill R."/>
        </authorList>
    </citation>
    <scope>NUCLEOTIDE SEQUENCE</scope>
    <source>
        <strain evidence="2">IMI 366586</strain>
    </source>
</reference>
<dbReference type="Proteomes" id="UP001140502">
    <property type="component" value="Unassembled WGS sequence"/>
</dbReference>
<gene>
    <name evidence="2" type="ORF">N0V84_012519</name>
</gene>
<evidence type="ECO:0000313" key="2">
    <source>
        <dbReference type="EMBL" id="KAJ4307757.1"/>
    </source>
</evidence>
<accession>A0A9W8W2N3</accession>
<sequence>MKSYTIASALFAAVAVAQPHGKLHAIHHRRHHHQNAERDVVVTEIEWVTEYEYVTKLVDATTTVWITPGQEEPQPTTSEAAKFVETVVPSQPAPEVKKPEEKKPAPTTTLVTS</sequence>
<evidence type="ECO:0000313" key="3">
    <source>
        <dbReference type="Proteomes" id="UP001140502"/>
    </source>
</evidence>
<organism evidence="2 3">
    <name type="scientific">Fusarium piperis</name>
    <dbReference type="NCBI Taxonomy" id="1435070"/>
    <lineage>
        <taxon>Eukaryota</taxon>
        <taxon>Fungi</taxon>
        <taxon>Dikarya</taxon>
        <taxon>Ascomycota</taxon>
        <taxon>Pezizomycotina</taxon>
        <taxon>Sordariomycetes</taxon>
        <taxon>Hypocreomycetidae</taxon>
        <taxon>Hypocreales</taxon>
        <taxon>Nectriaceae</taxon>
        <taxon>Fusarium</taxon>
        <taxon>Fusarium solani species complex</taxon>
    </lineage>
</organism>
<feature type="non-terminal residue" evidence="2">
    <location>
        <position position="113"/>
    </location>
</feature>
<dbReference type="OrthoDB" id="10598596at2759"/>
<keyword evidence="3" id="KW-1185">Reference proteome</keyword>
<name>A0A9W8W2N3_9HYPO</name>
<dbReference type="AlphaFoldDB" id="A0A9W8W2N3"/>
<dbReference type="EMBL" id="JAPEUR010000641">
    <property type="protein sequence ID" value="KAJ4307757.1"/>
    <property type="molecule type" value="Genomic_DNA"/>
</dbReference>
<feature type="compositionally biased region" description="Basic and acidic residues" evidence="1">
    <location>
        <begin position="95"/>
        <end position="104"/>
    </location>
</feature>
<comment type="caution">
    <text evidence="2">The sequence shown here is derived from an EMBL/GenBank/DDBJ whole genome shotgun (WGS) entry which is preliminary data.</text>
</comment>